<dbReference type="Pfam" id="PF09707">
    <property type="entry name" value="Cas_Cas2CT1978"/>
    <property type="match status" value="1"/>
</dbReference>
<gene>
    <name evidence="1" type="ORF">SAMN05216382_3033</name>
</gene>
<sequence>MPLTVIITRDVEDRYRGLLGSAMLELAPGVYAQPRMSAGVRGRIWAVVEEWHNRLRRGSIVMCWAEPASAGGLGLATLGEPPKHVLVHDALLLVQRPLSPRSTLLKS</sequence>
<dbReference type="Proteomes" id="UP000199214">
    <property type="component" value="Unassembled WGS sequence"/>
</dbReference>
<dbReference type="EMBL" id="FNZZ01000007">
    <property type="protein sequence ID" value="SEL97760.1"/>
    <property type="molecule type" value="Genomic_DNA"/>
</dbReference>
<proteinExistence type="predicted"/>
<keyword evidence="2" id="KW-1185">Reference proteome</keyword>
<dbReference type="Gene3D" id="3.30.70.240">
    <property type="match status" value="1"/>
</dbReference>
<dbReference type="RefSeq" id="WP_093007827.1">
    <property type="nucleotide sequence ID" value="NZ_FNZZ01000007.1"/>
</dbReference>
<reference evidence="2" key="1">
    <citation type="submission" date="2016-10" db="EMBL/GenBank/DDBJ databases">
        <authorList>
            <person name="Varghese N."/>
            <person name="Submissions S."/>
        </authorList>
    </citation>
    <scope>NUCLEOTIDE SEQUENCE [LARGE SCALE GENOMIC DNA]</scope>
    <source>
        <strain evidence="2">JS21-1</strain>
    </source>
</reference>
<dbReference type="InterPro" id="IPR010152">
    <property type="entry name" value="CRISPR-assoc_prot_Cas2_sub"/>
</dbReference>
<dbReference type="NCBIfam" id="TIGR01873">
    <property type="entry name" value="cas_CT1978"/>
    <property type="match status" value="1"/>
</dbReference>
<dbReference type="OrthoDB" id="7570605at2"/>
<organism evidence="1 2">
    <name type="scientific">Sphingomonas palmae</name>
    <dbReference type="NCBI Taxonomy" id="1855283"/>
    <lineage>
        <taxon>Bacteria</taxon>
        <taxon>Pseudomonadati</taxon>
        <taxon>Pseudomonadota</taxon>
        <taxon>Alphaproteobacteria</taxon>
        <taxon>Sphingomonadales</taxon>
        <taxon>Sphingomonadaceae</taxon>
        <taxon>Sphingomonas</taxon>
    </lineage>
</organism>
<name>A0A1H7UL68_9SPHN</name>
<dbReference type="STRING" id="1855283.SAMN05216382_3033"/>
<dbReference type="AlphaFoldDB" id="A0A1H7UL68"/>
<evidence type="ECO:0000313" key="2">
    <source>
        <dbReference type="Proteomes" id="UP000199214"/>
    </source>
</evidence>
<evidence type="ECO:0000313" key="1">
    <source>
        <dbReference type="EMBL" id="SEL97760.1"/>
    </source>
</evidence>
<protein>
    <submittedName>
        <fullName evidence="1">CRISPR-associated protein, Cas2 family</fullName>
    </submittedName>
</protein>
<accession>A0A1H7UL68</accession>